<dbReference type="RefSeq" id="WP_130477127.1">
    <property type="nucleotide sequence ID" value="NZ_SFCC01000010.1"/>
</dbReference>
<dbReference type="Proteomes" id="UP000292003">
    <property type="component" value="Unassembled WGS sequence"/>
</dbReference>
<proteinExistence type="predicted"/>
<evidence type="ECO:0000313" key="1">
    <source>
        <dbReference type="EMBL" id="RZQ62035.1"/>
    </source>
</evidence>
<accession>A0A4V2ELM0</accession>
<gene>
    <name evidence="1" type="ORF">EWH70_20805</name>
</gene>
<organism evidence="1 2">
    <name type="scientific">Amycolatopsis suaedae</name>
    <dbReference type="NCBI Taxonomy" id="2510978"/>
    <lineage>
        <taxon>Bacteria</taxon>
        <taxon>Bacillati</taxon>
        <taxon>Actinomycetota</taxon>
        <taxon>Actinomycetes</taxon>
        <taxon>Pseudonocardiales</taxon>
        <taxon>Pseudonocardiaceae</taxon>
        <taxon>Amycolatopsis</taxon>
    </lineage>
</organism>
<evidence type="ECO:0000313" key="2">
    <source>
        <dbReference type="Proteomes" id="UP000292003"/>
    </source>
</evidence>
<sequence length="80" mass="9036">MSDTKPVLVLHLAAAHEPLFFALNEDDVDELDKKLHLMLDHRSVEAVTTKEGATVHINFSHVAVAYIDDLQRRSKVFGLR</sequence>
<dbReference type="AlphaFoldDB" id="A0A4V2ELM0"/>
<dbReference type="OrthoDB" id="3697269at2"/>
<reference evidence="1 2" key="1">
    <citation type="submission" date="2019-02" db="EMBL/GenBank/DDBJ databases">
        <title>Draft genome sequence of Amycolatopsis sp. 8-3EHSu isolated from roots of Suaeda maritima.</title>
        <authorList>
            <person name="Duangmal K."/>
            <person name="Chantavorakit T."/>
        </authorList>
    </citation>
    <scope>NUCLEOTIDE SEQUENCE [LARGE SCALE GENOMIC DNA]</scope>
    <source>
        <strain evidence="1 2">8-3EHSu</strain>
    </source>
</reference>
<dbReference type="EMBL" id="SFCC01000010">
    <property type="protein sequence ID" value="RZQ62035.1"/>
    <property type="molecule type" value="Genomic_DNA"/>
</dbReference>
<comment type="caution">
    <text evidence="1">The sequence shown here is derived from an EMBL/GenBank/DDBJ whole genome shotgun (WGS) entry which is preliminary data.</text>
</comment>
<protein>
    <submittedName>
        <fullName evidence="1">Uncharacterized protein</fullName>
    </submittedName>
</protein>
<name>A0A4V2ELM0_9PSEU</name>
<keyword evidence="2" id="KW-1185">Reference proteome</keyword>